<proteinExistence type="predicted"/>
<feature type="region of interest" description="Disordered" evidence="1">
    <location>
        <begin position="1"/>
        <end position="30"/>
    </location>
</feature>
<reference evidence="2" key="2">
    <citation type="journal article" date="2015" name="Data Brief">
        <title>Shoot transcriptome of the giant reed, Arundo donax.</title>
        <authorList>
            <person name="Barrero R.A."/>
            <person name="Guerrero F.D."/>
            <person name="Moolhuijzen P."/>
            <person name="Goolsby J.A."/>
            <person name="Tidwell J."/>
            <person name="Bellgard S.E."/>
            <person name="Bellgard M.I."/>
        </authorList>
    </citation>
    <scope>NUCLEOTIDE SEQUENCE</scope>
    <source>
        <tissue evidence="2">Shoot tissue taken approximately 20 cm above the soil surface</tissue>
    </source>
</reference>
<organism evidence="2">
    <name type="scientific">Arundo donax</name>
    <name type="common">Giant reed</name>
    <name type="synonym">Donax arundinaceus</name>
    <dbReference type="NCBI Taxonomy" id="35708"/>
    <lineage>
        <taxon>Eukaryota</taxon>
        <taxon>Viridiplantae</taxon>
        <taxon>Streptophyta</taxon>
        <taxon>Embryophyta</taxon>
        <taxon>Tracheophyta</taxon>
        <taxon>Spermatophyta</taxon>
        <taxon>Magnoliopsida</taxon>
        <taxon>Liliopsida</taxon>
        <taxon>Poales</taxon>
        <taxon>Poaceae</taxon>
        <taxon>PACMAD clade</taxon>
        <taxon>Arundinoideae</taxon>
        <taxon>Arundineae</taxon>
        <taxon>Arundo</taxon>
    </lineage>
</organism>
<evidence type="ECO:0000313" key="2">
    <source>
        <dbReference type="EMBL" id="JAD88355.1"/>
    </source>
</evidence>
<dbReference type="EMBL" id="GBRH01209540">
    <property type="protein sequence ID" value="JAD88355.1"/>
    <property type="molecule type" value="Transcribed_RNA"/>
</dbReference>
<sequence length="56" mass="6296">MLPRRTSPGRILTPNSLQQRAPNDSHQGQLSYSSRFHHTLIECMLSNVHLGSLLAQ</sequence>
<reference evidence="2" key="1">
    <citation type="submission" date="2014-09" db="EMBL/GenBank/DDBJ databases">
        <authorList>
            <person name="Magalhaes I.L.F."/>
            <person name="Oliveira U."/>
            <person name="Santos F.R."/>
            <person name="Vidigal T.H.D.A."/>
            <person name="Brescovit A.D."/>
            <person name="Santos A.J."/>
        </authorList>
    </citation>
    <scope>NUCLEOTIDE SEQUENCE</scope>
    <source>
        <tissue evidence="2">Shoot tissue taken approximately 20 cm above the soil surface</tissue>
    </source>
</reference>
<dbReference type="AlphaFoldDB" id="A0A0A9DRR4"/>
<name>A0A0A9DRR4_ARUDO</name>
<accession>A0A0A9DRR4</accession>
<evidence type="ECO:0000256" key="1">
    <source>
        <dbReference type="SAM" id="MobiDB-lite"/>
    </source>
</evidence>
<protein>
    <submittedName>
        <fullName evidence="2">Uncharacterized protein</fullName>
    </submittedName>
</protein>
<feature type="compositionally biased region" description="Polar residues" evidence="1">
    <location>
        <begin position="13"/>
        <end position="30"/>
    </location>
</feature>